<dbReference type="AlphaFoldDB" id="A0A099GLP0"/>
<evidence type="ECO:0000256" key="2">
    <source>
        <dbReference type="ARBA" id="ARBA00022908"/>
    </source>
</evidence>
<dbReference type="SUPFAM" id="SSF56349">
    <property type="entry name" value="DNA breaking-rejoining enzymes"/>
    <property type="match status" value="1"/>
</dbReference>
<dbReference type="InterPro" id="IPR002104">
    <property type="entry name" value="Integrase_catalytic"/>
</dbReference>
<dbReference type="InterPro" id="IPR038488">
    <property type="entry name" value="Integrase_DNA-bd_sf"/>
</dbReference>
<dbReference type="Gene3D" id="3.30.160.390">
    <property type="entry name" value="Integrase, DNA-binding domain"/>
    <property type="match status" value="1"/>
</dbReference>
<dbReference type="CDD" id="cd00801">
    <property type="entry name" value="INT_P4_C"/>
    <property type="match status" value="1"/>
</dbReference>
<dbReference type="Pfam" id="PF00589">
    <property type="entry name" value="Phage_integrase"/>
    <property type="match status" value="1"/>
</dbReference>
<dbReference type="InterPro" id="IPR053876">
    <property type="entry name" value="Phage_int_M"/>
</dbReference>
<dbReference type="Pfam" id="PF13356">
    <property type="entry name" value="Arm-DNA-bind_3"/>
    <property type="match status" value="1"/>
</dbReference>
<feature type="domain" description="Tyr recombinase" evidence="5">
    <location>
        <begin position="203"/>
        <end position="386"/>
    </location>
</feature>
<dbReference type="InterPro" id="IPR010998">
    <property type="entry name" value="Integrase_recombinase_N"/>
</dbReference>
<evidence type="ECO:0000313" key="7">
    <source>
        <dbReference type="Proteomes" id="UP000029858"/>
    </source>
</evidence>
<dbReference type="EMBL" id="JRKQ01000001">
    <property type="protein sequence ID" value="KGJ23775.1"/>
    <property type="molecule type" value="Genomic_DNA"/>
</dbReference>
<evidence type="ECO:0000256" key="4">
    <source>
        <dbReference type="ARBA" id="ARBA00023172"/>
    </source>
</evidence>
<evidence type="ECO:0000256" key="1">
    <source>
        <dbReference type="ARBA" id="ARBA00008857"/>
    </source>
</evidence>
<dbReference type="PROSITE" id="PS51898">
    <property type="entry name" value="TYR_RECOMBINASE"/>
    <property type="match status" value="1"/>
</dbReference>
<sequence length="402" mass="44440">MPLTLTRIKALTADQGRPRRESDGGGLFIEATTSGSKLWKMNYRYAGRQKTLSFGAFPAVSLVQARAKREEAKQHLANGTDPGAVVKAIRRGRGGAGRTFDDYAGDYIEFRRRGGAAAKTLEKATWLRGALRRQIGGSPITDLTVADIIAAVRDIEKTGRLHKSTRAISLISSVFRFAGAHGAPVMDPGPMIRTVSLRPENKHYAAVVEPARIGEMLRSIDGYQGDLATRYALRIAPHVFLRDGEIRALRWAWVDRDDKVIRIPAEAMKMRRPHLVPLSAQVMDLLDGLHALSGRNEHLFPSPSNKGRSLSSNTLNSALRRLGYPQGEATFHGFRTTASTRLNEMPSATRGFSRAAIEAQMAHEKKDKVEAAYNRATLMDERRVMMAAWSDLLDRYRALAAP</sequence>
<organism evidence="6 7">
    <name type="scientific">Paracoccus sanguinis</name>
    <dbReference type="NCBI Taxonomy" id="1545044"/>
    <lineage>
        <taxon>Bacteria</taxon>
        <taxon>Pseudomonadati</taxon>
        <taxon>Pseudomonadota</taxon>
        <taxon>Alphaproteobacteria</taxon>
        <taxon>Rhodobacterales</taxon>
        <taxon>Paracoccaceae</taxon>
        <taxon>Paracoccus</taxon>
    </lineage>
</organism>
<evidence type="ECO:0000313" key="6">
    <source>
        <dbReference type="EMBL" id="KGJ23775.1"/>
    </source>
</evidence>
<comment type="similarity">
    <text evidence="1">Belongs to the 'phage' integrase family.</text>
</comment>
<evidence type="ECO:0000256" key="3">
    <source>
        <dbReference type="ARBA" id="ARBA00023125"/>
    </source>
</evidence>
<dbReference type="RefSeq" id="WP_036706330.1">
    <property type="nucleotide sequence ID" value="NZ_JRKQ01000001.1"/>
</dbReference>
<name>A0A099GLP0_9RHOB</name>
<keyword evidence="2" id="KW-0229">DNA integration</keyword>
<dbReference type="Gene3D" id="1.10.443.10">
    <property type="entry name" value="Intergrase catalytic core"/>
    <property type="match status" value="1"/>
</dbReference>
<dbReference type="InterPro" id="IPR025166">
    <property type="entry name" value="Integrase_DNA_bind_dom"/>
</dbReference>
<dbReference type="PANTHER" id="PTHR30629:SF2">
    <property type="entry name" value="PROPHAGE INTEGRASE INTS-RELATED"/>
    <property type="match status" value="1"/>
</dbReference>
<protein>
    <recommendedName>
        <fullName evidence="5">Tyr recombinase domain-containing protein</fullName>
    </recommendedName>
</protein>
<comment type="caution">
    <text evidence="6">The sequence shown here is derived from an EMBL/GenBank/DDBJ whole genome shotgun (WGS) entry which is preliminary data.</text>
</comment>
<accession>A0A099GLP0</accession>
<dbReference type="GO" id="GO:0015074">
    <property type="term" value="P:DNA integration"/>
    <property type="evidence" value="ECO:0007669"/>
    <property type="project" value="UniProtKB-KW"/>
</dbReference>
<dbReference type="InterPro" id="IPR013762">
    <property type="entry name" value="Integrase-like_cat_sf"/>
</dbReference>
<dbReference type="Pfam" id="PF22022">
    <property type="entry name" value="Phage_int_M"/>
    <property type="match status" value="1"/>
</dbReference>
<gene>
    <name evidence="6" type="ORF">IX56_00435</name>
</gene>
<dbReference type="GO" id="GO:0006310">
    <property type="term" value="P:DNA recombination"/>
    <property type="evidence" value="ECO:0007669"/>
    <property type="project" value="UniProtKB-KW"/>
</dbReference>
<keyword evidence="4" id="KW-0233">DNA recombination</keyword>
<evidence type="ECO:0000259" key="5">
    <source>
        <dbReference type="PROSITE" id="PS51898"/>
    </source>
</evidence>
<dbReference type="GO" id="GO:0003677">
    <property type="term" value="F:DNA binding"/>
    <property type="evidence" value="ECO:0007669"/>
    <property type="project" value="UniProtKB-KW"/>
</dbReference>
<dbReference type="InterPro" id="IPR050808">
    <property type="entry name" value="Phage_Integrase"/>
</dbReference>
<dbReference type="Proteomes" id="UP000029858">
    <property type="component" value="Unassembled WGS sequence"/>
</dbReference>
<dbReference type="InterPro" id="IPR011010">
    <property type="entry name" value="DNA_brk_join_enz"/>
</dbReference>
<reference evidence="6 7" key="2">
    <citation type="submission" date="2014-10" db="EMBL/GenBank/DDBJ databases">
        <title>Paracoccus sanguinis sp. nov., isolated from clinical specimens of New York State patients.</title>
        <authorList>
            <person name="Mingle L.A."/>
            <person name="Cole J.A."/>
            <person name="Lapierre P."/>
            <person name="Musser K.A."/>
        </authorList>
    </citation>
    <scope>NUCLEOTIDE SEQUENCE [LARGE SCALE GENOMIC DNA]</scope>
    <source>
        <strain evidence="6 7">5503</strain>
    </source>
</reference>
<dbReference type="PANTHER" id="PTHR30629">
    <property type="entry name" value="PROPHAGE INTEGRASE"/>
    <property type="match status" value="1"/>
</dbReference>
<dbReference type="Gene3D" id="1.10.150.130">
    <property type="match status" value="1"/>
</dbReference>
<keyword evidence="3" id="KW-0238">DNA-binding</keyword>
<reference evidence="6 7" key="1">
    <citation type="submission" date="2014-09" db="EMBL/GenBank/DDBJ databases">
        <authorList>
            <person name="McGinnis J.M."/>
            <person name="Wolfgang W.J."/>
        </authorList>
    </citation>
    <scope>NUCLEOTIDE SEQUENCE [LARGE SCALE GENOMIC DNA]</scope>
    <source>
        <strain evidence="6 7">5503</strain>
    </source>
</reference>
<proteinExistence type="inferred from homology"/>